<organism evidence="2 3">
    <name type="scientific">Emergomyces africanus</name>
    <dbReference type="NCBI Taxonomy" id="1955775"/>
    <lineage>
        <taxon>Eukaryota</taxon>
        <taxon>Fungi</taxon>
        <taxon>Dikarya</taxon>
        <taxon>Ascomycota</taxon>
        <taxon>Pezizomycotina</taxon>
        <taxon>Eurotiomycetes</taxon>
        <taxon>Eurotiomycetidae</taxon>
        <taxon>Onygenales</taxon>
        <taxon>Ajellomycetaceae</taxon>
        <taxon>Emergomyces</taxon>
    </lineage>
</organism>
<feature type="compositionally biased region" description="Low complexity" evidence="1">
    <location>
        <begin position="46"/>
        <end position="60"/>
    </location>
</feature>
<dbReference type="STRING" id="1658172.A0A1B7NP03"/>
<accession>A0A1B7NP03</accession>
<comment type="caution">
    <text evidence="2">The sequence shown here is derived from an EMBL/GenBank/DDBJ whole genome shotgun (WGS) entry which is preliminary data.</text>
</comment>
<dbReference type="EMBL" id="LGUA01001543">
    <property type="protein sequence ID" value="OAX78406.1"/>
    <property type="molecule type" value="Genomic_DNA"/>
</dbReference>
<evidence type="ECO:0000313" key="3">
    <source>
        <dbReference type="Proteomes" id="UP000091918"/>
    </source>
</evidence>
<sequence length="239" mass="26248">MASRTSQQSYAAFFEDFDEDANVTIPETRTVANVAARRSKPDIQQSGTSTDGASDSGYSSRTAATVGSADSFPPGKTSPPFAQLDSVIANRDIERVRGRPDDREKERAKSKGKDKESRETRSSSKGAKIHASMHRSSSRPAPKRSSSKARKWEATHGLHAPDTCPDCDQYGYHNMSMGPPPPPPPSDPHPMDYPPYMHPQSHGYDIPSPPQPYHYPPIATQEIVSSRRDRSNSYHQAGP</sequence>
<evidence type="ECO:0000256" key="1">
    <source>
        <dbReference type="SAM" id="MobiDB-lite"/>
    </source>
</evidence>
<feature type="compositionally biased region" description="Basic residues" evidence="1">
    <location>
        <begin position="127"/>
        <end position="149"/>
    </location>
</feature>
<proteinExistence type="predicted"/>
<feature type="compositionally biased region" description="Pro residues" evidence="1">
    <location>
        <begin position="178"/>
        <end position="197"/>
    </location>
</feature>
<evidence type="ECO:0000313" key="2">
    <source>
        <dbReference type="EMBL" id="OAX78406.1"/>
    </source>
</evidence>
<keyword evidence="3" id="KW-1185">Reference proteome</keyword>
<dbReference type="Proteomes" id="UP000091918">
    <property type="component" value="Unassembled WGS sequence"/>
</dbReference>
<gene>
    <name evidence="2" type="ORF">ACJ72_07288</name>
</gene>
<protein>
    <submittedName>
        <fullName evidence="2">Uncharacterized protein</fullName>
    </submittedName>
</protein>
<reference evidence="2 3" key="1">
    <citation type="submission" date="2015-07" db="EMBL/GenBank/DDBJ databases">
        <title>Emmonsia species relationships and genome sequence.</title>
        <authorList>
            <person name="Cuomo C.A."/>
            <person name="Schwartz I.S."/>
            <person name="Kenyon C."/>
            <person name="de Hoog G.S."/>
            <person name="Govender N.P."/>
            <person name="Botha A."/>
            <person name="Moreno L."/>
            <person name="de Vries M."/>
            <person name="Munoz J.F."/>
            <person name="Stielow J.B."/>
        </authorList>
    </citation>
    <scope>NUCLEOTIDE SEQUENCE [LARGE SCALE GENOMIC DNA]</scope>
    <source>
        <strain evidence="2 3">CBS 136260</strain>
    </source>
</reference>
<dbReference type="OrthoDB" id="5407458at2759"/>
<dbReference type="AlphaFoldDB" id="A0A1B7NP03"/>
<name>A0A1B7NP03_9EURO</name>
<feature type="compositionally biased region" description="Basic and acidic residues" evidence="1">
    <location>
        <begin position="91"/>
        <end position="122"/>
    </location>
</feature>
<feature type="region of interest" description="Disordered" evidence="1">
    <location>
        <begin position="34"/>
        <end position="239"/>
    </location>
</feature>